<evidence type="ECO:0000313" key="1">
    <source>
        <dbReference type="EMBL" id="MBC6112445.1"/>
    </source>
</evidence>
<reference evidence="1 2" key="1">
    <citation type="submission" date="2020-08" db="EMBL/GenBank/DDBJ databases">
        <authorList>
            <person name="Sun Q."/>
            <person name="Inoue M."/>
        </authorList>
    </citation>
    <scope>NUCLEOTIDE SEQUENCE [LARGE SCALE GENOMIC DNA]</scope>
    <source>
        <strain evidence="1 2">CCM 8938</strain>
    </source>
</reference>
<accession>A0ABR7KX87</accession>
<comment type="caution">
    <text evidence="1">The sequence shown here is derived from an EMBL/GenBank/DDBJ whole genome shotgun (WGS) entry which is preliminary data.</text>
</comment>
<sequence length="103" mass="12579">MKKQINRLILIGNVFDLAHKFPTTYNYFILWYLNTNISKALWITPYEDDMIKISNQNYDFPKTIANIEEYVDYFYKIGLYRITSKIIKVEVWQNNYQNLYYIP</sequence>
<organism evidence="1 2">
    <name type="scientific">Pedobacter fastidiosus</name>
    <dbReference type="NCBI Taxonomy" id="2765361"/>
    <lineage>
        <taxon>Bacteria</taxon>
        <taxon>Pseudomonadati</taxon>
        <taxon>Bacteroidota</taxon>
        <taxon>Sphingobacteriia</taxon>
        <taxon>Sphingobacteriales</taxon>
        <taxon>Sphingobacteriaceae</taxon>
        <taxon>Pedobacter</taxon>
    </lineage>
</organism>
<evidence type="ECO:0000313" key="2">
    <source>
        <dbReference type="Proteomes" id="UP000652755"/>
    </source>
</evidence>
<keyword evidence="2" id="KW-1185">Reference proteome</keyword>
<gene>
    <name evidence="1" type="ORF">H7U22_18635</name>
</gene>
<dbReference type="EMBL" id="JACRYL010000021">
    <property type="protein sequence ID" value="MBC6112445.1"/>
    <property type="molecule type" value="Genomic_DNA"/>
</dbReference>
<dbReference type="Proteomes" id="UP000652755">
    <property type="component" value="Unassembled WGS sequence"/>
</dbReference>
<protein>
    <submittedName>
        <fullName evidence="1">Uncharacterized protein</fullName>
    </submittedName>
</protein>
<name>A0ABR7KX87_9SPHI</name>
<proteinExistence type="predicted"/>